<reference evidence="2 3" key="1">
    <citation type="journal article" date="2019" name="Int. J. Syst. Evol. Microbiol.">
        <title>The Global Catalogue of Microorganisms (GCM) 10K type strain sequencing project: providing services to taxonomists for standard genome sequencing and annotation.</title>
        <authorList>
            <consortium name="The Broad Institute Genomics Platform"/>
            <consortium name="The Broad Institute Genome Sequencing Center for Infectious Disease"/>
            <person name="Wu L."/>
            <person name="Ma J."/>
        </authorList>
    </citation>
    <scope>NUCLEOTIDE SEQUENCE [LARGE SCALE GENOMIC DNA]</scope>
    <source>
        <strain evidence="2 3">CGMCC 1.12543</strain>
    </source>
</reference>
<evidence type="ECO:0000313" key="3">
    <source>
        <dbReference type="Proteomes" id="UP001596099"/>
    </source>
</evidence>
<accession>A0ABD5RNS3</accession>
<dbReference type="SUPFAM" id="SSF56784">
    <property type="entry name" value="HAD-like"/>
    <property type="match status" value="1"/>
</dbReference>
<evidence type="ECO:0008006" key="4">
    <source>
        <dbReference type="Google" id="ProtNLM"/>
    </source>
</evidence>
<sequence>MSEQKHIAVDFDATLTEGKEDDRTTDDPNPDEEMVHWVNQQYDAGHTIVVWTARPWEAANKTVAHLTEWGVKWHGIRMEKGYADMYVDDKGTTPREQLLDDGYDGDGELDEEDIRSAEAATDGGEDSDGDGGENSDGDGGDGNQESSADDGDDGDDGED</sequence>
<organism evidence="2 3">
    <name type="scientific">Halomarina salina</name>
    <dbReference type="NCBI Taxonomy" id="1872699"/>
    <lineage>
        <taxon>Archaea</taxon>
        <taxon>Methanobacteriati</taxon>
        <taxon>Methanobacteriota</taxon>
        <taxon>Stenosarchaea group</taxon>
        <taxon>Halobacteria</taxon>
        <taxon>Halobacteriales</taxon>
        <taxon>Natronomonadaceae</taxon>
        <taxon>Halomarina</taxon>
    </lineage>
</organism>
<proteinExistence type="predicted"/>
<evidence type="ECO:0000313" key="2">
    <source>
        <dbReference type="EMBL" id="MFC5971955.1"/>
    </source>
</evidence>
<gene>
    <name evidence="2" type="ORF">ACFPYI_11490</name>
</gene>
<dbReference type="RefSeq" id="WP_247414861.1">
    <property type="nucleotide sequence ID" value="NZ_JALLGW010000001.1"/>
</dbReference>
<dbReference type="InterPro" id="IPR023214">
    <property type="entry name" value="HAD_sf"/>
</dbReference>
<feature type="compositionally biased region" description="Acidic residues" evidence="1">
    <location>
        <begin position="147"/>
        <end position="159"/>
    </location>
</feature>
<dbReference type="EMBL" id="JBHSQH010000001">
    <property type="protein sequence ID" value="MFC5971955.1"/>
    <property type="molecule type" value="Genomic_DNA"/>
</dbReference>
<feature type="compositionally biased region" description="Acidic residues" evidence="1">
    <location>
        <begin position="123"/>
        <end position="139"/>
    </location>
</feature>
<feature type="region of interest" description="Disordered" evidence="1">
    <location>
        <begin position="87"/>
        <end position="159"/>
    </location>
</feature>
<dbReference type="InterPro" id="IPR036412">
    <property type="entry name" value="HAD-like_sf"/>
</dbReference>
<dbReference type="Gene3D" id="3.40.50.1000">
    <property type="entry name" value="HAD superfamily/HAD-like"/>
    <property type="match status" value="1"/>
</dbReference>
<feature type="compositionally biased region" description="Acidic residues" evidence="1">
    <location>
        <begin position="99"/>
        <end position="113"/>
    </location>
</feature>
<feature type="compositionally biased region" description="Basic and acidic residues" evidence="1">
    <location>
        <begin position="17"/>
        <end position="26"/>
    </location>
</feature>
<feature type="region of interest" description="Disordered" evidence="1">
    <location>
        <begin position="1"/>
        <end position="32"/>
    </location>
</feature>
<evidence type="ECO:0000256" key="1">
    <source>
        <dbReference type="SAM" id="MobiDB-lite"/>
    </source>
</evidence>
<protein>
    <recommendedName>
        <fullName evidence="4">Capsular biosynthesis protein</fullName>
    </recommendedName>
</protein>
<name>A0ABD5RNS3_9EURY</name>
<comment type="caution">
    <text evidence="2">The sequence shown here is derived from an EMBL/GenBank/DDBJ whole genome shotgun (WGS) entry which is preliminary data.</text>
</comment>
<dbReference type="Proteomes" id="UP001596099">
    <property type="component" value="Unassembled WGS sequence"/>
</dbReference>
<keyword evidence="3" id="KW-1185">Reference proteome</keyword>
<dbReference type="AlphaFoldDB" id="A0ABD5RNS3"/>